<dbReference type="SUPFAM" id="SSF52743">
    <property type="entry name" value="Subtilisin-like"/>
    <property type="match status" value="1"/>
</dbReference>
<feature type="active site" description="Charge relay system" evidence="5">
    <location>
        <position position="383"/>
    </location>
</feature>
<dbReference type="InterPro" id="IPR015500">
    <property type="entry name" value="Peptidase_S8_subtilisin-rel"/>
</dbReference>
<dbReference type="InterPro" id="IPR036852">
    <property type="entry name" value="Peptidase_S8/S53_dom_sf"/>
</dbReference>
<feature type="chain" id="PRO_5004990840" evidence="6">
    <location>
        <begin position="29"/>
        <end position="447"/>
    </location>
</feature>
<reference evidence="8 9" key="1">
    <citation type="journal article" date="2014" name="Genome Announc.">
        <title>Draft Genome Sequence of Xylella fastidiosa Pear Leaf Scorch Strain in Taiwan.</title>
        <authorList>
            <person name="Su C.C."/>
            <person name="Deng W.L."/>
            <person name="Jan F.J."/>
            <person name="Chang C.J."/>
            <person name="Huang H."/>
            <person name="Chen J."/>
        </authorList>
    </citation>
    <scope>NUCLEOTIDE SEQUENCE [LARGE SCALE GENOMIC DNA]</scope>
    <source>
        <strain evidence="8 9">PLS229</strain>
    </source>
</reference>
<keyword evidence="2 5" id="KW-0645">Protease</keyword>
<dbReference type="Pfam" id="PF00082">
    <property type="entry name" value="Peptidase_S8"/>
    <property type="match status" value="1"/>
</dbReference>
<dbReference type="PATRIC" id="fig|1444770.3.peg.2039"/>
<dbReference type="InterPro" id="IPR050131">
    <property type="entry name" value="Peptidase_S8_subtilisin-like"/>
</dbReference>
<sequence>MKFTFACVLTVLLALSACVHQMPLSASAEHVPTADTMPDSANLDSQRDIILAVANPVTSPSRHAASNLIGYSGAVRYGVGQYAAATIDALKQHYGLHELAAWPINTLRLYCAVLEPSPGISRTHLLETLAADKRVVLAQPLQDFSVYATDKHTSTTAKAATAGVHYNDPYVDLQHGFVGTDAAIAQMDTQGQGMNIAIVDTNVDTSHPELQGRIREIHNMVGATPTAIAPGAHGTEIAGIIAANGNNYQGFVGMAPKAMLSVYTSCWYPPMPQATAHCNSFTLAKALAAIHDSSARIINLSLGGPADPLLYKMLSQLLSENRIVLAAMPPNGHMDGFPSNTPGVIVVRSSNSTPAPPGVISAPGNDILTTQPKGGYDFVSGSSMAAAHVSGIVALLMSLSPHLSTHALQDLLLRTSRVSDGMLQVNAAAAINAIAPSKNARSSPTVK</sequence>
<evidence type="ECO:0000313" key="8">
    <source>
        <dbReference type="EMBL" id="EWS77827.1"/>
    </source>
</evidence>
<accession>Z9JJ83</accession>
<dbReference type="PRINTS" id="PR00723">
    <property type="entry name" value="SUBTILISIN"/>
</dbReference>
<name>Z9JJ83_9GAMM</name>
<keyword evidence="3 5" id="KW-0378">Hydrolase</keyword>
<proteinExistence type="inferred from homology"/>
<feature type="active site" description="Charge relay system" evidence="5">
    <location>
        <position position="233"/>
    </location>
</feature>
<evidence type="ECO:0000256" key="6">
    <source>
        <dbReference type="SAM" id="SignalP"/>
    </source>
</evidence>
<dbReference type="RefSeq" id="WP_038271479.1">
    <property type="nucleotide sequence ID" value="NZ_CP053627.1"/>
</dbReference>
<feature type="domain" description="Peptidase S8/S53" evidence="7">
    <location>
        <begin position="191"/>
        <end position="417"/>
    </location>
</feature>
<dbReference type="GO" id="GO:0006508">
    <property type="term" value="P:proteolysis"/>
    <property type="evidence" value="ECO:0007669"/>
    <property type="project" value="UniProtKB-KW"/>
</dbReference>
<organism evidence="8 9">
    <name type="scientific">Xylella taiwanensis</name>
    <dbReference type="NCBI Taxonomy" id="1444770"/>
    <lineage>
        <taxon>Bacteria</taxon>
        <taxon>Pseudomonadati</taxon>
        <taxon>Pseudomonadota</taxon>
        <taxon>Gammaproteobacteria</taxon>
        <taxon>Lysobacterales</taxon>
        <taxon>Lysobacteraceae</taxon>
        <taxon>Xylella</taxon>
    </lineage>
</organism>
<dbReference type="GO" id="GO:0004252">
    <property type="term" value="F:serine-type endopeptidase activity"/>
    <property type="evidence" value="ECO:0007669"/>
    <property type="project" value="UniProtKB-UniRule"/>
</dbReference>
<dbReference type="OrthoDB" id="9790784at2"/>
<dbReference type="PROSITE" id="PS00137">
    <property type="entry name" value="SUBTILASE_HIS"/>
    <property type="match status" value="1"/>
</dbReference>
<feature type="signal peptide" evidence="6">
    <location>
        <begin position="1"/>
        <end position="28"/>
    </location>
</feature>
<comment type="caution">
    <text evidence="8">The sequence shown here is derived from an EMBL/GenBank/DDBJ whole genome shotgun (WGS) entry which is preliminary data.</text>
</comment>
<dbReference type="Proteomes" id="UP000020406">
    <property type="component" value="Unassembled WGS sequence"/>
</dbReference>
<comment type="similarity">
    <text evidence="1 5">Belongs to the peptidase S8 family.</text>
</comment>
<evidence type="ECO:0000256" key="1">
    <source>
        <dbReference type="ARBA" id="ARBA00011073"/>
    </source>
</evidence>
<dbReference type="AlphaFoldDB" id="Z9JJ83"/>
<dbReference type="PROSITE" id="PS51892">
    <property type="entry name" value="SUBTILASE"/>
    <property type="match status" value="1"/>
</dbReference>
<evidence type="ECO:0000256" key="4">
    <source>
        <dbReference type="ARBA" id="ARBA00022825"/>
    </source>
</evidence>
<dbReference type="STRING" id="1444770.AF72_08600"/>
<keyword evidence="6" id="KW-0732">Signal</keyword>
<dbReference type="EMBL" id="JDSQ01000013">
    <property type="protein sequence ID" value="EWS77827.1"/>
    <property type="molecule type" value="Genomic_DNA"/>
</dbReference>
<dbReference type="PROSITE" id="PS51257">
    <property type="entry name" value="PROKAR_LIPOPROTEIN"/>
    <property type="match status" value="1"/>
</dbReference>
<feature type="active site" description="Charge relay system" evidence="5">
    <location>
        <position position="200"/>
    </location>
</feature>
<evidence type="ECO:0000256" key="5">
    <source>
        <dbReference type="PROSITE-ProRule" id="PRU01240"/>
    </source>
</evidence>
<keyword evidence="4 5" id="KW-0720">Serine protease</keyword>
<dbReference type="InterPro" id="IPR000209">
    <property type="entry name" value="Peptidase_S8/S53_dom"/>
</dbReference>
<gene>
    <name evidence="8" type="ORF">AF72_08600</name>
</gene>
<dbReference type="InterPro" id="IPR022398">
    <property type="entry name" value="Peptidase_S8_His-AS"/>
</dbReference>
<dbReference type="KEGG" id="xtw:AB672_08485"/>
<evidence type="ECO:0000256" key="3">
    <source>
        <dbReference type="ARBA" id="ARBA00022801"/>
    </source>
</evidence>
<evidence type="ECO:0000256" key="2">
    <source>
        <dbReference type="ARBA" id="ARBA00022670"/>
    </source>
</evidence>
<evidence type="ECO:0000313" key="9">
    <source>
        <dbReference type="Proteomes" id="UP000020406"/>
    </source>
</evidence>
<protein>
    <submittedName>
        <fullName evidence="8">Serine protease</fullName>
    </submittedName>
</protein>
<dbReference type="eggNOG" id="COG1404">
    <property type="taxonomic scope" value="Bacteria"/>
</dbReference>
<dbReference type="PANTHER" id="PTHR43806:SF11">
    <property type="entry name" value="CEREVISIN-RELATED"/>
    <property type="match status" value="1"/>
</dbReference>
<dbReference type="GeneID" id="68901327"/>
<dbReference type="PANTHER" id="PTHR43806">
    <property type="entry name" value="PEPTIDASE S8"/>
    <property type="match status" value="1"/>
</dbReference>
<evidence type="ECO:0000259" key="7">
    <source>
        <dbReference type="Pfam" id="PF00082"/>
    </source>
</evidence>
<dbReference type="Gene3D" id="3.40.50.200">
    <property type="entry name" value="Peptidase S8/S53 domain"/>
    <property type="match status" value="1"/>
</dbReference>